<dbReference type="AlphaFoldDB" id="A0A1M4SJ30"/>
<comment type="cofactor">
    <cofactor evidence="8">
        <name>a divalent metal cation</name>
        <dbReference type="ChEBI" id="CHEBI:60240"/>
    </cofactor>
    <text evidence="8">Binds 2 divalent metal cations per subunit.</text>
</comment>
<dbReference type="InterPro" id="IPR023367">
    <property type="entry name" value="Peptidase_M42_dom2"/>
</dbReference>
<dbReference type="SUPFAM" id="SSF53187">
    <property type="entry name" value="Zn-dependent exopeptidases"/>
    <property type="match status" value="1"/>
</dbReference>
<feature type="binding site" evidence="8">
    <location>
        <position position="171"/>
    </location>
    <ligand>
        <name>Zn(2+)</name>
        <dbReference type="ChEBI" id="CHEBI:29105"/>
        <label>1</label>
    </ligand>
</feature>
<dbReference type="InterPro" id="IPR051464">
    <property type="entry name" value="Peptidase_M42_aminopept"/>
</dbReference>
<dbReference type="EMBL" id="FQVM01000001">
    <property type="protein sequence ID" value="SHE32274.1"/>
    <property type="molecule type" value="Genomic_DNA"/>
</dbReference>
<dbReference type="Gene3D" id="3.40.630.10">
    <property type="entry name" value="Zn peptidases"/>
    <property type="match status" value="1"/>
</dbReference>
<dbReference type="PANTHER" id="PTHR32481:SF0">
    <property type="entry name" value="AMINOPEPTIDASE YPDE-RELATED"/>
    <property type="match status" value="1"/>
</dbReference>
<feature type="binding site" evidence="8">
    <location>
        <position position="310"/>
    </location>
    <ligand>
        <name>Zn(2+)</name>
        <dbReference type="ChEBI" id="CHEBI:29105"/>
        <label>2</label>
    </ligand>
</feature>
<evidence type="ECO:0000256" key="7">
    <source>
        <dbReference type="PIRSR" id="PIRSR001123-1"/>
    </source>
</evidence>
<proteinExistence type="inferred from homology"/>
<dbReference type="InterPro" id="IPR008007">
    <property type="entry name" value="Peptidase_M42"/>
</dbReference>
<feature type="binding site" evidence="8">
    <location>
        <position position="204"/>
    </location>
    <ligand>
        <name>Zn(2+)</name>
        <dbReference type="ChEBI" id="CHEBI:29105"/>
        <label>2</label>
    </ligand>
</feature>
<keyword evidence="3" id="KW-0645">Protease</keyword>
<feature type="active site" description="Proton acceptor" evidence="7">
    <location>
        <position position="203"/>
    </location>
</feature>
<dbReference type="SUPFAM" id="SSF101821">
    <property type="entry name" value="Aminopeptidase/glucanase lid domain"/>
    <property type="match status" value="1"/>
</dbReference>
<dbReference type="OrthoDB" id="9772053at2"/>
<keyword evidence="2" id="KW-0031">Aminopeptidase</keyword>
<evidence type="ECO:0000256" key="4">
    <source>
        <dbReference type="ARBA" id="ARBA00022723"/>
    </source>
</evidence>
<gene>
    <name evidence="9" type="ORF">SAMN05443638_10152</name>
</gene>
<dbReference type="Pfam" id="PF05343">
    <property type="entry name" value="Peptidase_M42"/>
    <property type="match status" value="1"/>
</dbReference>
<dbReference type="Proteomes" id="UP000184035">
    <property type="component" value="Unassembled WGS sequence"/>
</dbReference>
<dbReference type="GO" id="GO:0004177">
    <property type="term" value="F:aminopeptidase activity"/>
    <property type="evidence" value="ECO:0007669"/>
    <property type="project" value="UniProtKB-UniRule"/>
</dbReference>
<dbReference type="PANTHER" id="PTHR32481">
    <property type="entry name" value="AMINOPEPTIDASE"/>
    <property type="match status" value="1"/>
</dbReference>
<evidence type="ECO:0000256" key="2">
    <source>
        <dbReference type="ARBA" id="ARBA00022438"/>
    </source>
</evidence>
<evidence type="ECO:0000256" key="3">
    <source>
        <dbReference type="ARBA" id="ARBA00022670"/>
    </source>
</evidence>
<name>A0A1M4SJ30_9CLOT</name>
<evidence type="ECO:0000256" key="6">
    <source>
        <dbReference type="PIRNR" id="PIRNR001123"/>
    </source>
</evidence>
<dbReference type="STRING" id="1533.SAMN05443638_10152"/>
<dbReference type="PIRSF" id="PIRSF001123">
    <property type="entry name" value="PepA_GA"/>
    <property type="match status" value="1"/>
</dbReference>
<evidence type="ECO:0000313" key="10">
    <source>
        <dbReference type="Proteomes" id="UP000184035"/>
    </source>
</evidence>
<keyword evidence="4 8" id="KW-0479">Metal-binding</keyword>
<protein>
    <submittedName>
        <fullName evidence="9">Endoglucanase</fullName>
    </submittedName>
</protein>
<keyword evidence="5" id="KW-0378">Hydrolase</keyword>
<accession>A0A1M4SJ30</accession>
<evidence type="ECO:0000256" key="1">
    <source>
        <dbReference type="ARBA" id="ARBA00006272"/>
    </source>
</evidence>
<evidence type="ECO:0000313" key="9">
    <source>
        <dbReference type="EMBL" id="SHE32274.1"/>
    </source>
</evidence>
<feature type="binding site" evidence="8">
    <location>
        <position position="62"/>
    </location>
    <ligand>
        <name>Zn(2+)</name>
        <dbReference type="ChEBI" id="CHEBI:29105"/>
        <label>1</label>
    </ligand>
</feature>
<dbReference type="CDD" id="cd05656">
    <property type="entry name" value="M42_Frv"/>
    <property type="match status" value="1"/>
</dbReference>
<dbReference type="RefSeq" id="WP_072892226.1">
    <property type="nucleotide sequence ID" value="NZ_FQVM01000001.1"/>
</dbReference>
<sequence length="346" mass="38554">MDLKYVLKTLCENHGPSGREYWLHKEIKEIFKGVDKGFTDNIDNFHIIKKGRGNGKIMLSAHLDEVFLMVNSIKDNGFLGFIGKGIDPKTLVSQEVIVHGKESILGIIGIKPPHLMNDKEREEGVKIEELFIDTGYSKESLEKIVSVGDFVTLKRDFIELLNNNICCKALDDRASIGALYVCFEELKNKNHDLDVHFVCSSQEEVGHRGAKVASHIINPNIGIAIDTTFDGGHLGRDDDEVKVGGGPCICIGPNIHPKLRKKLMKIAEKNKIPYQVEVEPGNTGTDAWDIQVSREGIATLLISIPIKYMHTSVEVANLGDIKNTGKLLADFIMSIKYDELEEILCF</sequence>
<keyword evidence="10" id="KW-1185">Reference proteome</keyword>
<feature type="binding site" evidence="8">
    <location>
        <position position="171"/>
    </location>
    <ligand>
        <name>Zn(2+)</name>
        <dbReference type="ChEBI" id="CHEBI:29105"/>
        <label>2</label>
    </ligand>
</feature>
<evidence type="ECO:0000256" key="8">
    <source>
        <dbReference type="PIRSR" id="PIRSR001123-2"/>
    </source>
</evidence>
<organism evidence="9 10">
    <name type="scientific">Clostridium fallax</name>
    <dbReference type="NCBI Taxonomy" id="1533"/>
    <lineage>
        <taxon>Bacteria</taxon>
        <taxon>Bacillati</taxon>
        <taxon>Bacillota</taxon>
        <taxon>Clostridia</taxon>
        <taxon>Eubacteriales</taxon>
        <taxon>Clostridiaceae</taxon>
        <taxon>Clostridium</taxon>
    </lineage>
</organism>
<dbReference type="GO" id="GO:0006508">
    <property type="term" value="P:proteolysis"/>
    <property type="evidence" value="ECO:0007669"/>
    <property type="project" value="UniProtKB-KW"/>
</dbReference>
<comment type="similarity">
    <text evidence="1 6">Belongs to the peptidase M42 family.</text>
</comment>
<dbReference type="Gene3D" id="2.40.30.40">
    <property type="entry name" value="Peptidase M42, domain 2"/>
    <property type="match status" value="1"/>
</dbReference>
<dbReference type="GO" id="GO:0046872">
    <property type="term" value="F:metal ion binding"/>
    <property type="evidence" value="ECO:0007669"/>
    <property type="project" value="UniProtKB-UniRule"/>
</dbReference>
<reference evidence="9 10" key="1">
    <citation type="submission" date="2016-11" db="EMBL/GenBank/DDBJ databases">
        <authorList>
            <person name="Jaros S."/>
            <person name="Januszkiewicz K."/>
            <person name="Wedrychowicz H."/>
        </authorList>
    </citation>
    <scope>NUCLEOTIDE SEQUENCE [LARGE SCALE GENOMIC DNA]</scope>
    <source>
        <strain evidence="9 10">DSM 2631</strain>
    </source>
</reference>
<evidence type="ECO:0000256" key="5">
    <source>
        <dbReference type="ARBA" id="ARBA00022801"/>
    </source>
</evidence>
<feature type="binding site" evidence="8">
    <location>
        <position position="226"/>
    </location>
    <ligand>
        <name>Zn(2+)</name>
        <dbReference type="ChEBI" id="CHEBI:29105"/>
        <label>1</label>
    </ligand>
</feature>